<dbReference type="AlphaFoldDB" id="A0A1K1Q928"/>
<accession>A0A1K1Q928</accession>
<gene>
    <name evidence="1" type="ORF">SAMN04489730_1510</name>
</gene>
<reference evidence="2" key="1">
    <citation type="submission" date="2016-11" db="EMBL/GenBank/DDBJ databases">
        <authorList>
            <person name="Varghese N."/>
            <person name="Submissions S."/>
        </authorList>
    </citation>
    <scope>NUCLEOTIDE SEQUENCE [LARGE SCALE GENOMIC DNA]</scope>
    <source>
        <strain evidence="2">DSM 44671</strain>
    </source>
</reference>
<dbReference type="CDD" id="cd02603">
    <property type="entry name" value="HAD_sEH-N_like"/>
    <property type="match status" value="1"/>
</dbReference>
<evidence type="ECO:0000313" key="2">
    <source>
        <dbReference type="Proteomes" id="UP000182740"/>
    </source>
</evidence>
<dbReference type="PRINTS" id="PR00413">
    <property type="entry name" value="HADHALOGNASE"/>
</dbReference>
<dbReference type="Pfam" id="PF00702">
    <property type="entry name" value="Hydrolase"/>
    <property type="match status" value="1"/>
</dbReference>
<dbReference type="NCBIfam" id="TIGR01509">
    <property type="entry name" value="HAD-SF-IA-v3"/>
    <property type="match status" value="1"/>
</dbReference>
<dbReference type="PANTHER" id="PTHR43611">
    <property type="entry name" value="ALPHA-D-GLUCOSE 1-PHOSPHATE PHOSPHATASE"/>
    <property type="match status" value="1"/>
</dbReference>
<name>A0A1K1Q928_9PSEU</name>
<dbReference type="Gene3D" id="3.40.50.1000">
    <property type="entry name" value="HAD superfamily/HAD-like"/>
    <property type="match status" value="1"/>
</dbReference>
<organism evidence="1 2">
    <name type="scientific">Amycolatopsis australiensis</name>
    <dbReference type="NCBI Taxonomy" id="546364"/>
    <lineage>
        <taxon>Bacteria</taxon>
        <taxon>Bacillati</taxon>
        <taxon>Actinomycetota</taxon>
        <taxon>Actinomycetes</taxon>
        <taxon>Pseudonocardiales</taxon>
        <taxon>Pseudonocardiaceae</taxon>
        <taxon>Amycolatopsis</taxon>
    </lineage>
</organism>
<dbReference type="Proteomes" id="UP000182740">
    <property type="component" value="Unassembled WGS sequence"/>
</dbReference>
<dbReference type="STRING" id="546364.SAMN04489730_1510"/>
<dbReference type="EMBL" id="FPJG01000006">
    <property type="protein sequence ID" value="SFW56456.1"/>
    <property type="molecule type" value="Genomic_DNA"/>
</dbReference>
<keyword evidence="1" id="KW-0378">Hydrolase</keyword>
<dbReference type="InterPro" id="IPR023214">
    <property type="entry name" value="HAD_sf"/>
</dbReference>
<keyword evidence="2" id="KW-1185">Reference proteome</keyword>
<protein>
    <submittedName>
        <fullName evidence="1">Putative hydrolase of the HAD superfamily</fullName>
    </submittedName>
</protein>
<dbReference type="SUPFAM" id="SSF56784">
    <property type="entry name" value="HAD-like"/>
    <property type="match status" value="1"/>
</dbReference>
<dbReference type="PANTHER" id="PTHR43611:SF3">
    <property type="entry name" value="FLAVIN MONONUCLEOTIDE HYDROLASE 1, CHLOROPLATIC"/>
    <property type="match status" value="1"/>
</dbReference>
<evidence type="ECO:0000313" key="1">
    <source>
        <dbReference type="EMBL" id="SFW56456.1"/>
    </source>
</evidence>
<sequence>MSTGGTVNWIVFDYGDVLSKPSLARPDLAARMGAPLPEFEKAYWDYRIPYDAGSTPLEYWQAVGDAVGVSVDEAMSAELTRIDVEGWGHLEPSSRDLLEALAEAGANLALLSNAPVVFGEWVRAQDWSRLFRVTLFSGDVRCVKPDAKIFRLLLEQLDAEPADCLFFDDRPSNVDGARAVGLKAQVWNGADAARAWLE</sequence>
<dbReference type="InterPro" id="IPR036412">
    <property type="entry name" value="HAD-like_sf"/>
</dbReference>
<proteinExistence type="predicted"/>
<dbReference type="InterPro" id="IPR006439">
    <property type="entry name" value="HAD-SF_hydro_IA"/>
</dbReference>
<dbReference type="GO" id="GO:0016787">
    <property type="term" value="F:hydrolase activity"/>
    <property type="evidence" value="ECO:0007669"/>
    <property type="project" value="UniProtKB-KW"/>
</dbReference>